<name>A0A4U6W7N6_SETVI</name>
<evidence type="ECO:0000313" key="3">
    <source>
        <dbReference type="Proteomes" id="UP000298652"/>
    </source>
</evidence>
<protein>
    <submittedName>
        <fullName evidence="2">Uncharacterized protein</fullName>
    </submittedName>
</protein>
<evidence type="ECO:0000256" key="1">
    <source>
        <dbReference type="SAM" id="MobiDB-lite"/>
    </source>
</evidence>
<evidence type="ECO:0000313" key="2">
    <source>
        <dbReference type="EMBL" id="TKW38688.1"/>
    </source>
</evidence>
<feature type="region of interest" description="Disordered" evidence="1">
    <location>
        <begin position="1"/>
        <end position="99"/>
    </location>
</feature>
<dbReference type="EMBL" id="CM016552">
    <property type="protein sequence ID" value="TKW38688.1"/>
    <property type="molecule type" value="Genomic_DNA"/>
</dbReference>
<dbReference type="Gramene" id="TKW38688">
    <property type="protein sequence ID" value="TKW38688"/>
    <property type="gene ID" value="SEVIR_1G132125v2"/>
</dbReference>
<feature type="compositionally biased region" description="Low complexity" evidence="1">
    <location>
        <begin position="35"/>
        <end position="47"/>
    </location>
</feature>
<gene>
    <name evidence="2" type="ORF">SEVIR_1G132125v2</name>
</gene>
<dbReference type="AlphaFoldDB" id="A0A4U6W7N6"/>
<organism evidence="2 3">
    <name type="scientific">Setaria viridis</name>
    <name type="common">Green bristlegrass</name>
    <name type="synonym">Setaria italica subsp. viridis</name>
    <dbReference type="NCBI Taxonomy" id="4556"/>
    <lineage>
        <taxon>Eukaryota</taxon>
        <taxon>Viridiplantae</taxon>
        <taxon>Streptophyta</taxon>
        <taxon>Embryophyta</taxon>
        <taxon>Tracheophyta</taxon>
        <taxon>Spermatophyta</taxon>
        <taxon>Magnoliopsida</taxon>
        <taxon>Liliopsida</taxon>
        <taxon>Poales</taxon>
        <taxon>Poaceae</taxon>
        <taxon>PACMAD clade</taxon>
        <taxon>Panicoideae</taxon>
        <taxon>Panicodae</taxon>
        <taxon>Paniceae</taxon>
        <taxon>Cenchrinae</taxon>
        <taxon>Setaria</taxon>
    </lineage>
</organism>
<feature type="compositionally biased region" description="Low complexity" evidence="1">
    <location>
        <begin position="74"/>
        <end position="84"/>
    </location>
</feature>
<sequence>MPAVSTASPPHLPPSPRACRSPLRQAHHRRPSFLPCAKPAAAAPDLATEAEEDHGRVPLPGTEAVVVPPHPRPRLASSLPWPRLLRPPVPPCPVSGQGL</sequence>
<reference evidence="2" key="1">
    <citation type="submission" date="2019-03" db="EMBL/GenBank/DDBJ databases">
        <title>WGS assembly of Setaria viridis.</title>
        <authorList>
            <person name="Huang P."/>
            <person name="Jenkins J."/>
            <person name="Grimwood J."/>
            <person name="Barry K."/>
            <person name="Healey A."/>
            <person name="Mamidi S."/>
            <person name="Sreedasyam A."/>
            <person name="Shu S."/>
            <person name="Feldman M."/>
            <person name="Wu J."/>
            <person name="Yu Y."/>
            <person name="Chen C."/>
            <person name="Johnson J."/>
            <person name="Rokhsar D."/>
            <person name="Baxter I."/>
            <person name="Schmutz J."/>
            <person name="Brutnell T."/>
            <person name="Kellogg E."/>
        </authorList>
    </citation>
    <scope>NUCLEOTIDE SEQUENCE [LARGE SCALE GENOMIC DNA]</scope>
</reference>
<keyword evidence="3" id="KW-1185">Reference proteome</keyword>
<proteinExistence type="predicted"/>
<accession>A0A4U6W7N6</accession>
<dbReference type="Proteomes" id="UP000298652">
    <property type="component" value="Chromosome 1"/>
</dbReference>